<dbReference type="SUPFAM" id="SSF52954">
    <property type="entry name" value="Class II aaRS ABD-related"/>
    <property type="match status" value="1"/>
</dbReference>
<dbReference type="GO" id="GO:0042134">
    <property type="term" value="F:rRNA primary transcript binding"/>
    <property type="evidence" value="ECO:0007669"/>
    <property type="project" value="InterPro"/>
</dbReference>
<dbReference type="GO" id="GO:0034457">
    <property type="term" value="C:Mpp10 complex"/>
    <property type="evidence" value="ECO:0007669"/>
    <property type="project" value="TreeGrafter"/>
</dbReference>
<organism evidence="3 4">
    <name type="scientific">Ordospora colligata OC4</name>
    <dbReference type="NCBI Taxonomy" id="1354746"/>
    <lineage>
        <taxon>Eukaryota</taxon>
        <taxon>Fungi</taxon>
        <taxon>Fungi incertae sedis</taxon>
        <taxon>Microsporidia</taxon>
        <taxon>Ordosporidae</taxon>
        <taxon>Ordospora</taxon>
    </lineage>
</organism>
<evidence type="ECO:0000313" key="4">
    <source>
        <dbReference type="Proteomes" id="UP000031056"/>
    </source>
</evidence>
<comment type="caution">
    <text evidence="3">The sequence shown here is derived from an EMBL/GenBank/DDBJ whole genome shotgun (WGS) entry which is preliminary data.</text>
</comment>
<feature type="domain" description="Brix" evidence="2">
    <location>
        <begin position="69"/>
        <end position="241"/>
    </location>
</feature>
<dbReference type="OrthoDB" id="10253204at2759"/>
<dbReference type="InterPro" id="IPR044281">
    <property type="entry name" value="IMP4/RPF1"/>
</dbReference>
<dbReference type="HOGENOM" id="CLU_040063_2_1_1"/>
<dbReference type="InParanoid" id="A0A0B2UD13"/>
<dbReference type="InterPro" id="IPR007109">
    <property type="entry name" value="Brix"/>
</dbReference>
<dbReference type="FunCoup" id="A0A0B2UD13">
    <property type="interactions" value="253"/>
</dbReference>
<accession>A0A0B2UD13</accession>
<dbReference type="GeneID" id="26262696"/>
<reference evidence="3 4" key="1">
    <citation type="journal article" date="2014" name="MBio">
        <title>The Ordospora colligata genome; evolution of extreme reduction in microsporidia and host-to-parasite horizontal gene transfer.</title>
        <authorList>
            <person name="Pombert J.-F."/>
            <person name="Haag K.L."/>
            <person name="Beidas S."/>
            <person name="Ebert D."/>
            <person name="Keeling P.J."/>
        </authorList>
    </citation>
    <scope>NUCLEOTIDE SEQUENCE [LARGE SCALE GENOMIC DNA]</scope>
    <source>
        <strain evidence="3 4">OC4</strain>
    </source>
</reference>
<name>A0A0B2UD13_9MICR</name>
<dbReference type="Gene3D" id="3.40.50.10480">
    <property type="entry name" value="Probable brix-domain ribosomal biogenesis protein"/>
    <property type="match status" value="1"/>
</dbReference>
<dbReference type="EMBL" id="JOKQ01000012">
    <property type="protein sequence ID" value="KHN68956.1"/>
    <property type="molecule type" value="Genomic_DNA"/>
</dbReference>
<dbReference type="PANTHER" id="PTHR22734">
    <property type="entry name" value="U3 SMALL NUCLEOLAR RIBONUCLEOPROTEIN PROTEIN IMP4"/>
    <property type="match status" value="1"/>
</dbReference>
<sequence>MNKRKRERREYMMRREREIKDTEMEEKKNTIKEKIESNSKIPHGLKKEAASLLNEIIYDGKAEEEYRFPKAMVTTSRNPSSQLLYFSKNLSLVLNAEHFLRGQKCESEISDEAHNHGYTCVIIAHENRGRPVSLAVSYFPYGFTMRFTIVDYFLTQRSFSLGPKAYFVCDNMEGPVGKKVKEKISLLFPKCEDAKRVVSLVNRNENIAFRHYIIEKGLKISLNKSFGMDLKIYEIRKGTFEQEGEIEWVYKPFMNSRRTKEEIGCSMEELY</sequence>
<dbReference type="AlphaFoldDB" id="A0A0B2UD13"/>
<dbReference type="GO" id="GO:0006364">
    <property type="term" value="P:rRNA processing"/>
    <property type="evidence" value="ECO:0007669"/>
    <property type="project" value="InterPro"/>
</dbReference>
<dbReference type="GO" id="GO:0032040">
    <property type="term" value="C:small-subunit processome"/>
    <property type="evidence" value="ECO:0007669"/>
    <property type="project" value="TreeGrafter"/>
</dbReference>
<evidence type="ECO:0000256" key="1">
    <source>
        <dbReference type="ARBA" id="ARBA00040513"/>
    </source>
</evidence>
<dbReference type="VEuPathDB" id="MicrosporidiaDB:M896_121790"/>
<dbReference type="STRING" id="1354746.A0A0B2UD13"/>
<evidence type="ECO:0000259" key="2">
    <source>
        <dbReference type="PROSITE" id="PS50833"/>
    </source>
</evidence>
<proteinExistence type="predicted"/>
<dbReference type="RefSeq" id="XP_014562998.1">
    <property type="nucleotide sequence ID" value="XM_014707512.1"/>
</dbReference>
<keyword evidence="4" id="KW-1185">Reference proteome</keyword>
<gene>
    <name evidence="3" type="ORF">M896_121790</name>
</gene>
<evidence type="ECO:0000313" key="3">
    <source>
        <dbReference type="EMBL" id="KHN68956.1"/>
    </source>
</evidence>
<dbReference type="Proteomes" id="UP000031056">
    <property type="component" value="Unassembled WGS sequence"/>
</dbReference>
<dbReference type="PANTHER" id="PTHR22734:SF2">
    <property type="entry name" value="U3 SMALL NUCLEOLAR RIBONUCLEOPROTEIN PROTEIN IMP4"/>
    <property type="match status" value="1"/>
</dbReference>
<dbReference type="PROSITE" id="PS50833">
    <property type="entry name" value="BRIX"/>
    <property type="match status" value="1"/>
</dbReference>
<dbReference type="SMART" id="SM00879">
    <property type="entry name" value="Brix"/>
    <property type="match status" value="1"/>
</dbReference>
<protein>
    <recommendedName>
        <fullName evidence="1">U3 small nucleolar ribonucleoprotein protein IMP4</fullName>
    </recommendedName>
</protein>
<dbReference type="GO" id="GO:0030515">
    <property type="term" value="F:snoRNA binding"/>
    <property type="evidence" value="ECO:0007669"/>
    <property type="project" value="TreeGrafter"/>
</dbReference>